<evidence type="ECO:0000313" key="4">
    <source>
        <dbReference type="Proteomes" id="UP000006757"/>
    </source>
</evidence>
<dbReference type="SUPFAM" id="SSF53927">
    <property type="entry name" value="Cytidine deaminase-like"/>
    <property type="match status" value="1"/>
</dbReference>
<gene>
    <name evidence="3" type="ORF">A1Q2_03582</name>
</gene>
<proteinExistence type="predicted"/>
<dbReference type="CDD" id="cd01283">
    <property type="entry name" value="cytidine_deaminase"/>
    <property type="match status" value="1"/>
</dbReference>
<evidence type="ECO:0000256" key="1">
    <source>
        <dbReference type="SAM" id="MobiDB-lite"/>
    </source>
</evidence>
<dbReference type="GO" id="GO:0003824">
    <property type="term" value="F:catalytic activity"/>
    <property type="evidence" value="ECO:0007669"/>
    <property type="project" value="InterPro"/>
</dbReference>
<dbReference type="Gene3D" id="3.40.140.10">
    <property type="entry name" value="Cytidine Deaminase, domain 2"/>
    <property type="match status" value="1"/>
</dbReference>
<sequence>MTAMDPAKLHRLAQLAFKTDISVGASLLLSSGEMIGGCNVENASFLCAERNAIGRAVSEHGKIEVAAVVVVSRTPAHELWTGGAGCSQGLKVKQGKEEGGGNA</sequence>
<feature type="compositionally biased region" description="Basic and acidic residues" evidence="1">
    <location>
        <begin position="94"/>
        <end position="103"/>
    </location>
</feature>
<protein>
    <submittedName>
        <fullName evidence="3">Cytidine deaminase</fullName>
    </submittedName>
</protein>
<dbReference type="InParanoid" id="K1VE12"/>
<keyword evidence="4" id="KW-1185">Reference proteome</keyword>
<dbReference type="Proteomes" id="UP000006757">
    <property type="component" value="Unassembled WGS sequence"/>
</dbReference>
<dbReference type="OrthoDB" id="414540at2759"/>
<comment type="caution">
    <text evidence="3">The sequence shown here is derived from an EMBL/GenBank/DDBJ whole genome shotgun (WGS) entry which is preliminary data.</text>
</comment>
<feature type="domain" description="CMP/dCMP-type deaminase" evidence="2">
    <location>
        <begin position="4"/>
        <end position="103"/>
    </location>
</feature>
<dbReference type="EMBL" id="AMBO01000296">
    <property type="protein sequence ID" value="EKD02220.1"/>
    <property type="molecule type" value="Genomic_DNA"/>
</dbReference>
<accession>K1VE12</accession>
<dbReference type="STRING" id="1220162.K1VE12"/>
<dbReference type="InterPro" id="IPR002125">
    <property type="entry name" value="CMP_dCMP_dom"/>
</dbReference>
<dbReference type="InterPro" id="IPR016193">
    <property type="entry name" value="Cytidine_deaminase-like"/>
</dbReference>
<organism evidence="3 4">
    <name type="scientific">Trichosporon asahii var. asahii (strain CBS 8904)</name>
    <name type="common">Yeast</name>
    <dbReference type="NCBI Taxonomy" id="1220162"/>
    <lineage>
        <taxon>Eukaryota</taxon>
        <taxon>Fungi</taxon>
        <taxon>Dikarya</taxon>
        <taxon>Basidiomycota</taxon>
        <taxon>Agaricomycotina</taxon>
        <taxon>Tremellomycetes</taxon>
        <taxon>Trichosporonales</taxon>
        <taxon>Trichosporonaceae</taxon>
        <taxon>Trichosporon</taxon>
    </lineage>
</organism>
<reference evidence="3 4" key="1">
    <citation type="journal article" date="2012" name="Eukaryot. Cell">
        <title>Genome sequence of the Trichosporon asahii environmental strain CBS 8904.</title>
        <authorList>
            <person name="Yang R.Y."/>
            <person name="Li H.T."/>
            <person name="Zhu H."/>
            <person name="Zhou G.P."/>
            <person name="Wang M."/>
            <person name="Wang L."/>
        </authorList>
    </citation>
    <scope>NUCLEOTIDE SEQUENCE [LARGE SCALE GENOMIC DNA]</scope>
    <source>
        <strain evidence="3 4">CBS 8904</strain>
    </source>
</reference>
<evidence type="ECO:0000259" key="2">
    <source>
        <dbReference type="PROSITE" id="PS51747"/>
    </source>
</evidence>
<feature type="region of interest" description="Disordered" evidence="1">
    <location>
        <begin position="82"/>
        <end position="103"/>
    </location>
</feature>
<evidence type="ECO:0000313" key="3">
    <source>
        <dbReference type="EMBL" id="EKD02220.1"/>
    </source>
</evidence>
<dbReference type="HOGENOM" id="CLU_2265585_0_0_1"/>
<dbReference type="PROSITE" id="PS51747">
    <property type="entry name" value="CYT_DCMP_DEAMINASES_2"/>
    <property type="match status" value="1"/>
</dbReference>
<dbReference type="AlphaFoldDB" id="K1VE12"/>
<name>K1VE12_TRIAC</name>
<dbReference type="eggNOG" id="KOG0833">
    <property type="taxonomic scope" value="Eukaryota"/>
</dbReference>
<dbReference type="Pfam" id="PF00383">
    <property type="entry name" value="dCMP_cyt_deam_1"/>
    <property type="match status" value="1"/>
</dbReference>
<dbReference type="GO" id="GO:0006139">
    <property type="term" value="P:nucleobase-containing compound metabolic process"/>
    <property type="evidence" value="ECO:0007669"/>
    <property type="project" value="UniProtKB-ARBA"/>
</dbReference>